<accession>A0AAV0ZXA4</accession>
<feature type="region of interest" description="Disordered" evidence="1">
    <location>
        <begin position="168"/>
        <end position="205"/>
    </location>
</feature>
<dbReference type="SUPFAM" id="SSF54001">
    <property type="entry name" value="Cysteine proteinases"/>
    <property type="match status" value="1"/>
</dbReference>
<gene>
    <name evidence="3" type="ORF">VFH_III032560</name>
</gene>
<feature type="transmembrane region" description="Helical" evidence="2">
    <location>
        <begin position="93"/>
        <end position="116"/>
    </location>
</feature>
<evidence type="ECO:0000256" key="2">
    <source>
        <dbReference type="SAM" id="Phobius"/>
    </source>
</evidence>
<feature type="region of interest" description="Disordered" evidence="1">
    <location>
        <begin position="1"/>
        <end position="23"/>
    </location>
</feature>
<dbReference type="Proteomes" id="UP001157006">
    <property type="component" value="Chromosome 3"/>
</dbReference>
<evidence type="ECO:0000313" key="4">
    <source>
        <dbReference type="Proteomes" id="UP001157006"/>
    </source>
</evidence>
<organism evidence="3 4">
    <name type="scientific">Vicia faba</name>
    <name type="common">Broad bean</name>
    <name type="synonym">Faba vulgaris</name>
    <dbReference type="NCBI Taxonomy" id="3906"/>
    <lineage>
        <taxon>Eukaryota</taxon>
        <taxon>Viridiplantae</taxon>
        <taxon>Streptophyta</taxon>
        <taxon>Embryophyta</taxon>
        <taxon>Tracheophyta</taxon>
        <taxon>Spermatophyta</taxon>
        <taxon>Magnoliopsida</taxon>
        <taxon>eudicotyledons</taxon>
        <taxon>Gunneridae</taxon>
        <taxon>Pentapetalae</taxon>
        <taxon>rosids</taxon>
        <taxon>fabids</taxon>
        <taxon>Fabales</taxon>
        <taxon>Fabaceae</taxon>
        <taxon>Papilionoideae</taxon>
        <taxon>50 kb inversion clade</taxon>
        <taxon>NPAAA clade</taxon>
        <taxon>Hologalegina</taxon>
        <taxon>IRL clade</taxon>
        <taxon>Fabeae</taxon>
        <taxon>Vicia</taxon>
    </lineage>
</organism>
<dbReference type="InterPro" id="IPR038765">
    <property type="entry name" value="Papain-like_cys_pep_sf"/>
</dbReference>
<proteinExistence type="predicted"/>
<feature type="region of interest" description="Disordered" evidence="1">
    <location>
        <begin position="128"/>
        <end position="148"/>
    </location>
</feature>
<feature type="compositionally biased region" description="Basic and acidic residues" evidence="1">
    <location>
        <begin position="8"/>
        <end position="19"/>
    </location>
</feature>
<dbReference type="InterPro" id="IPR004252">
    <property type="entry name" value="Probable_transposase_24"/>
</dbReference>
<dbReference type="EMBL" id="OX451738">
    <property type="protein sequence ID" value="CAI8602271.1"/>
    <property type="molecule type" value="Genomic_DNA"/>
</dbReference>
<dbReference type="Gene3D" id="3.40.395.10">
    <property type="entry name" value="Adenoviral Proteinase, Chain A"/>
    <property type="match status" value="1"/>
</dbReference>
<feature type="compositionally biased region" description="Low complexity" evidence="1">
    <location>
        <begin position="132"/>
        <end position="148"/>
    </location>
</feature>
<reference evidence="3 4" key="1">
    <citation type="submission" date="2023-01" db="EMBL/GenBank/DDBJ databases">
        <authorList>
            <person name="Kreplak J."/>
        </authorList>
    </citation>
    <scope>NUCLEOTIDE SEQUENCE [LARGE SCALE GENOMIC DNA]</scope>
</reference>
<dbReference type="PANTHER" id="PTHR33018">
    <property type="entry name" value="OS10G0338966 PROTEIN-RELATED"/>
    <property type="match status" value="1"/>
</dbReference>
<dbReference type="AlphaFoldDB" id="A0AAV0ZXA4"/>
<dbReference type="PANTHER" id="PTHR33018:SF34">
    <property type="entry name" value="OS02G0472350 PROTEIN"/>
    <property type="match status" value="1"/>
</dbReference>
<dbReference type="Pfam" id="PF03004">
    <property type="entry name" value="Transposase_24"/>
    <property type="match status" value="1"/>
</dbReference>
<evidence type="ECO:0000256" key="1">
    <source>
        <dbReference type="SAM" id="MobiDB-lite"/>
    </source>
</evidence>
<keyword evidence="2" id="KW-1133">Transmembrane helix</keyword>
<keyword evidence="2" id="KW-0812">Transmembrane</keyword>
<protein>
    <recommendedName>
        <fullName evidence="5">Ubiquitin-like protease family profile domain-containing protein</fullName>
    </recommendedName>
</protein>
<keyword evidence="4" id="KW-1185">Reference proteome</keyword>
<keyword evidence="2" id="KW-0472">Membrane</keyword>
<feature type="region of interest" description="Disordered" evidence="1">
    <location>
        <begin position="279"/>
        <end position="321"/>
    </location>
</feature>
<sequence>MLKTKFKKREENRERRIKGNDGYSPYADLTLSPQKLLSSVIYNSFCVAISVCCPDTVLSIFKHQVLTHRQSTTPPTNPLREPMPTTTHPNSTAATASISGIATASVIGSIVIAITVRVSPPLRFSPTTTPFRRLSSSDPPSSPSTTVPLRLLSSDAHRCRDAVSLLRPPLPRRRLPPTPTVVAVNDRPTSSSLLRRPPSTAHLHNSSLAVSTRNLQSRNLREVAQPRTHQDAWKEFLKIRDTPEFKEKSQKGKDNVAKNVYPHVLSRGGYRLLEEKIMKEKSSSRDNSTLDDNDSPSPPSRHELWKRARQKKGGEYTSKSTQEVAEKIDSLVKEAEKGAIVPDGRNDILSLAIGTSEHGGHWLDVSILQIWCTYIHRVCLENSISELYGFMDPARCIYNDNVAKSQDVKNYVLEKLRDENRACHLLPLIHGRHWQLIVMCPRDNLVVVFCSLHREIDQNTKKIITNSFGIHQMANRNRKKATWLHPNTRQQHNSNDCEYYVMKNMLDIVSANITENWMQVFDDPTELTPDDLYDLRLRWAKCFFDLHGT</sequence>
<name>A0AAV0ZXA4_VICFA</name>
<feature type="compositionally biased region" description="Low complexity" evidence="1">
    <location>
        <begin position="187"/>
        <end position="200"/>
    </location>
</feature>
<evidence type="ECO:0008006" key="5">
    <source>
        <dbReference type="Google" id="ProtNLM"/>
    </source>
</evidence>
<feature type="region of interest" description="Disordered" evidence="1">
    <location>
        <begin position="69"/>
        <end position="91"/>
    </location>
</feature>
<evidence type="ECO:0000313" key="3">
    <source>
        <dbReference type="EMBL" id="CAI8602271.1"/>
    </source>
</evidence>